<evidence type="ECO:0000313" key="6">
    <source>
        <dbReference type="Proteomes" id="UP000736787"/>
    </source>
</evidence>
<name>A0A8T1ARV9_9STRA</name>
<dbReference type="Proteomes" id="UP000697107">
    <property type="component" value="Unassembled WGS sequence"/>
</dbReference>
<sequence length="35" mass="4238">MFSLLFNTTFKDNYQFKMSNYKPVRLTFLLSMPLT</sequence>
<dbReference type="EMBL" id="RCMI01001916">
    <property type="protein sequence ID" value="KAG2880054.1"/>
    <property type="molecule type" value="Genomic_DNA"/>
</dbReference>
<evidence type="ECO:0000313" key="5">
    <source>
        <dbReference type="EMBL" id="KAG3205018.1"/>
    </source>
</evidence>
<protein>
    <submittedName>
        <fullName evidence="3">Uncharacterized protein</fullName>
    </submittedName>
</protein>
<evidence type="ECO:0000313" key="4">
    <source>
        <dbReference type="EMBL" id="KAG2960069.1"/>
    </source>
</evidence>
<organism evidence="3 6">
    <name type="scientific">Phytophthora cactorum</name>
    <dbReference type="NCBI Taxonomy" id="29920"/>
    <lineage>
        <taxon>Eukaryota</taxon>
        <taxon>Sar</taxon>
        <taxon>Stramenopiles</taxon>
        <taxon>Oomycota</taxon>
        <taxon>Peronosporomycetes</taxon>
        <taxon>Peronosporales</taxon>
        <taxon>Peronosporaceae</taxon>
        <taxon>Phytophthora</taxon>
    </lineage>
</organism>
<dbReference type="Proteomes" id="UP000736787">
    <property type="component" value="Unassembled WGS sequence"/>
</dbReference>
<dbReference type="Proteomes" id="UP000735874">
    <property type="component" value="Unassembled WGS sequence"/>
</dbReference>
<evidence type="ECO:0000313" key="1">
    <source>
        <dbReference type="EMBL" id="KAG2820145.1"/>
    </source>
</evidence>
<dbReference type="EMBL" id="RCMG01001776">
    <property type="protein sequence ID" value="KAG2820145.1"/>
    <property type="molecule type" value="Genomic_DNA"/>
</dbReference>
<dbReference type="EMBL" id="RCML01001851">
    <property type="protein sequence ID" value="KAG2960069.1"/>
    <property type="molecule type" value="Genomic_DNA"/>
</dbReference>
<dbReference type="AlphaFoldDB" id="A0A8T1ARV9"/>
<evidence type="ECO:0000313" key="2">
    <source>
        <dbReference type="EMBL" id="KAG2880054.1"/>
    </source>
</evidence>
<dbReference type="Proteomes" id="UP000774804">
    <property type="component" value="Unassembled WGS sequence"/>
</dbReference>
<proteinExistence type="predicted"/>
<evidence type="ECO:0000313" key="3">
    <source>
        <dbReference type="EMBL" id="KAG2887535.1"/>
    </source>
</evidence>
<comment type="caution">
    <text evidence="3">The sequence shown here is derived from an EMBL/GenBank/DDBJ whole genome shotgun (WGS) entry which is preliminary data.</text>
</comment>
<dbReference type="EMBL" id="RCMK01001863">
    <property type="protein sequence ID" value="KAG2887535.1"/>
    <property type="molecule type" value="Genomic_DNA"/>
</dbReference>
<gene>
    <name evidence="1" type="ORF">PC113_g22638</name>
    <name evidence="2" type="ORF">PC115_g22616</name>
    <name evidence="3" type="ORF">PC117_g25137</name>
    <name evidence="4" type="ORF">PC118_g22703</name>
    <name evidence="5" type="ORF">PC129_g22303</name>
</gene>
<dbReference type="Proteomes" id="UP000760860">
    <property type="component" value="Unassembled WGS sequence"/>
</dbReference>
<reference evidence="3" key="1">
    <citation type="submission" date="2018-10" db="EMBL/GenBank/DDBJ databases">
        <title>Effector identification in a new, highly contiguous assembly of the strawberry crown rot pathogen Phytophthora cactorum.</title>
        <authorList>
            <person name="Armitage A.D."/>
            <person name="Nellist C.F."/>
            <person name="Bates H."/>
            <person name="Vickerstaff R.J."/>
            <person name="Harrison R.J."/>
        </authorList>
    </citation>
    <scope>NUCLEOTIDE SEQUENCE</scope>
    <source>
        <strain evidence="1">15-7</strain>
        <strain evidence="2">4032</strain>
        <strain evidence="3">4040</strain>
        <strain evidence="4">P415</strain>
        <strain evidence="5">P421</strain>
    </source>
</reference>
<dbReference type="EMBL" id="RCMV01002030">
    <property type="protein sequence ID" value="KAG3205018.1"/>
    <property type="molecule type" value="Genomic_DNA"/>
</dbReference>
<accession>A0A8T1ARV9</accession>